<proteinExistence type="predicted"/>
<organism evidence="1 2">
    <name type="scientific">Halostagnicola larsenii XH-48</name>
    <dbReference type="NCBI Taxonomy" id="797299"/>
    <lineage>
        <taxon>Archaea</taxon>
        <taxon>Methanobacteriati</taxon>
        <taxon>Methanobacteriota</taxon>
        <taxon>Stenosarchaea group</taxon>
        <taxon>Halobacteria</taxon>
        <taxon>Halobacteriales</taxon>
        <taxon>Natrialbaceae</taxon>
        <taxon>Halostagnicola</taxon>
    </lineage>
</organism>
<dbReference type="STRING" id="797299.HALLA_07030"/>
<dbReference type="EMBL" id="CP007055">
    <property type="protein sequence ID" value="AHG00776.1"/>
    <property type="molecule type" value="Genomic_DNA"/>
</dbReference>
<evidence type="ECO:0000313" key="2">
    <source>
        <dbReference type="Proteomes" id="UP000019024"/>
    </source>
</evidence>
<gene>
    <name evidence="1" type="ORF">HALLA_07030</name>
</gene>
<protein>
    <submittedName>
        <fullName evidence="1">Uncharacterized protein</fullName>
    </submittedName>
</protein>
<dbReference type="KEGG" id="hlr:HALLA_07030"/>
<dbReference type="AlphaFoldDB" id="W0JQ01"/>
<accession>W0JQ01</accession>
<sequence>MVIGSLLIVGPILHGPVTTDLSYEYEVEEVPSDELPRSVAHQAPNVRECFTDFEARGCTLEHMVDAEDLVMDVDEFEEDIDAGTRESDTIYMLGDGMVRPVTTHDGNGTVTLTHEPVTEEEFIEESVVSEGRIDSDDAAVESIELGQTVTDEPIEVWEAYRIVE</sequence>
<name>W0JQ01_9EURY</name>
<keyword evidence="2" id="KW-1185">Reference proteome</keyword>
<evidence type="ECO:0000313" key="1">
    <source>
        <dbReference type="EMBL" id="AHG00776.1"/>
    </source>
</evidence>
<reference evidence="1 2" key="1">
    <citation type="submission" date="2014-01" db="EMBL/GenBank/DDBJ databases">
        <authorList>
            <consortium name="DOE Joint Genome Institute"/>
            <person name="Anderson I."/>
            <person name="Huntemann M."/>
            <person name="Han J."/>
            <person name="Chen A."/>
            <person name="Kyrpides N."/>
            <person name="Mavromatis K."/>
            <person name="Markowitz V."/>
            <person name="Palaniappan K."/>
            <person name="Ivanova N."/>
            <person name="Schaumberg A."/>
            <person name="Pati A."/>
            <person name="Liolios K."/>
            <person name="Nordberg H.P."/>
            <person name="Cantor M.N."/>
            <person name="Hua S.X."/>
            <person name="Woyke T."/>
        </authorList>
    </citation>
    <scope>NUCLEOTIDE SEQUENCE [LARGE SCALE GENOMIC DNA]</scope>
    <source>
        <strain evidence="1 2">XH-48</strain>
    </source>
</reference>
<dbReference type="Proteomes" id="UP000019024">
    <property type="component" value="Chromosome"/>
</dbReference>
<dbReference type="HOGENOM" id="CLU_1615258_0_0_2"/>